<dbReference type="PANTHER" id="PTHR43429">
    <property type="entry name" value="PYRIDINE NUCLEOTIDE-DISULFIDE OXIDOREDUCTASE DOMAIN-CONTAINING"/>
    <property type="match status" value="1"/>
</dbReference>
<dbReference type="STRING" id="1329250.WOSG25_031250"/>
<sequence length="443" mass="48087">MKVGVIGSTHAGVFAAKSIKGEHPDYDVTVFEKNDTVSFLSCGIALWVGNNVNDPKNMFYESPESLTEQGINMKMKHVVTAADLATKTLTYRNLISGEEITEQFDKLVVATGSAAVIPDLPGLDSEKVYYAKNWNDANRLKEVADSVKRVVVIGAGYIGAELAEQMSLAGKEVVLVDGADRVMANNFSAEFTDRIERSYVEHGVELALNQFITGFEEIDNGIIVKTTKGEYEGDIAILGIGFRPNTDLFKGQVEMLKNGAIVTDKYMETSVPGVFAAGDASTIHYNPTQANDYIPLATNAVRQGLLVGKNIDGKNVAYMGTQSTSAVELYDTAMASTGLNPASAAKRGLDVEHTSIEENYRAEFMLTNDKVLVELTWDKQSRRVLGAAFMSHHDISQAANVVSLAIQNQMTVDELAFADFFFQPNFDQPVNYIGAVAMAAAAK</sequence>
<proteinExistence type="inferred from homology"/>
<dbReference type="InterPro" id="IPR023753">
    <property type="entry name" value="FAD/NAD-binding_dom"/>
</dbReference>
<gene>
    <name evidence="10" type="ORF">WOSG25_031250</name>
</gene>
<evidence type="ECO:0000256" key="1">
    <source>
        <dbReference type="ARBA" id="ARBA00001974"/>
    </source>
</evidence>
<dbReference type="Proteomes" id="UP000030643">
    <property type="component" value="Unassembled WGS sequence"/>
</dbReference>
<dbReference type="InterPro" id="IPR036188">
    <property type="entry name" value="FAD/NAD-bd_sf"/>
</dbReference>
<evidence type="ECO:0000259" key="8">
    <source>
        <dbReference type="Pfam" id="PF02852"/>
    </source>
</evidence>
<name>A0A069CTF3_WEIOS</name>
<dbReference type="PRINTS" id="PR00368">
    <property type="entry name" value="FADPNR"/>
</dbReference>
<keyword evidence="5" id="KW-0560">Oxidoreductase</keyword>
<dbReference type="eggNOG" id="COG0446">
    <property type="taxonomic scope" value="Bacteria"/>
</dbReference>
<evidence type="ECO:0000256" key="3">
    <source>
        <dbReference type="ARBA" id="ARBA00022630"/>
    </source>
</evidence>
<feature type="domain" description="FAD/NAD(P)-binding" evidence="9">
    <location>
        <begin position="2"/>
        <end position="304"/>
    </location>
</feature>
<feature type="domain" description="Pyridine nucleotide-disulphide oxidoreductase dimerisation" evidence="8">
    <location>
        <begin position="331"/>
        <end position="427"/>
    </location>
</feature>
<reference evidence="11" key="1">
    <citation type="journal article" date="2014" name="Genome Announc.">
        <title>Draft genome sequence of Weissella oryzae SG25T, isolated from fermented rice grains.</title>
        <authorList>
            <person name="Tanizawa Y."/>
            <person name="Fujisawa T."/>
            <person name="Mochizuki T."/>
            <person name="Kaminuma E."/>
            <person name="Suzuki Y."/>
            <person name="Nakamura Y."/>
            <person name="Tohno M."/>
        </authorList>
    </citation>
    <scope>NUCLEOTIDE SEQUENCE [LARGE SCALE GENOMIC DNA]</scope>
    <source>
        <strain evidence="11">DSM 25784 / JCM 18191 / LMG 30913 / SG25</strain>
    </source>
</reference>
<dbReference type="RefSeq" id="WP_027698627.1">
    <property type="nucleotide sequence ID" value="NZ_DF820486.1"/>
</dbReference>
<keyword evidence="6" id="KW-0558">Oxidation</keyword>
<dbReference type="PRINTS" id="PR00411">
    <property type="entry name" value="PNDRDTASEI"/>
</dbReference>
<evidence type="ECO:0000256" key="6">
    <source>
        <dbReference type="ARBA" id="ARBA00023097"/>
    </source>
</evidence>
<dbReference type="AlphaFoldDB" id="A0A069CTF3"/>
<keyword evidence="3" id="KW-0285">Flavoprotein</keyword>
<evidence type="ECO:0000256" key="4">
    <source>
        <dbReference type="ARBA" id="ARBA00022827"/>
    </source>
</evidence>
<dbReference type="EMBL" id="DF820486">
    <property type="protein sequence ID" value="GAK30528.1"/>
    <property type="molecule type" value="Genomic_DNA"/>
</dbReference>
<keyword evidence="4" id="KW-0274">FAD</keyword>
<protein>
    <submittedName>
        <fullName evidence="10">NAD(FAD)-dependent dehydrogenase</fullName>
    </submittedName>
</protein>
<organism evidence="10 11">
    <name type="scientific">Weissella oryzae (strain DSM 25784 / JCM 18191 / LMG 30913 / SG25)</name>
    <dbReference type="NCBI Taxonomy" id="1329250"/>
    <lineage>
        <taxon>Bacteria</taxon>
        <taxon>Bacillati</taxon>
        <taxon>Bacillota</taxon>
        <taxon>Bacilli</taxon>
        <taxon>Lactobacillales</taxon>
        <taxon>Lactobacillaceae</taxon>
        <taxon>Weissella</taxon>
    </lineage>
</organism>
<dbReference type="Pfam" id="PF02852">
    <property type="entry name" value="Pyr_redox_dim"/>
    <property type="match status" value="1"/>
</dbReference>
<dbReference type="InterPro" id="IPR004099">
    <property type="entry name" value="Pyr_nucl-diS_OxRdtase_dimer"/>
</dbReference>
<dbReference type="InterPro" id="IPR016156">
    <property type="entry name" value="FAD/NAD-linked_Rdtase_dimer_sf"/>
</dbReference>
<dbReference type="Gene3D" id="3.30.390.30">
    <property type="match status" value="1"/>
</dbReference>
<keyword evidence="7" id="KW-0676">Redox-active center</keyword>
<dbReference type="InterPro" id="IPR050260">
    <property type="entry name" value="FAD-bd_OxRdtase"/>
</dbReference>
<evidence type="ECO:0000256" key="5">
    <source>
        <dbReference type="ARBA" id="ARBA00023002"/>
    </source>
</evidence>
<dbReference type="Gene3D" id="3.50.50.60">
    <property type="entry name" value="FAD/NAD(P)-binding domain"/>
    <property type="match status" value="2"/>
</dbReference>
<comment type="cofactor">
    <cofactor evidence="1">
        <name>FAD</name>
        <dbReference type="ChEBI" id="CHEBI:57692"/>
    </cofactor>
</comment>
<dbReference type="GO" id="GO:0016491">
    <property type="term" value="F:oxidoreductase activity"/>
    <property type="evidence" value="ECO:0007669"/>
    <property type="project" value="UniProtKB-KW"/>
</dbReference>
<dbReference type="OrthoDB" id="9802028at2"/>
<dbReference type="PANTHER" id="PTHR43429:SF1">
    <property type="entry name" value="NAD(P)H SULFUR OXIDOREDUCTASE (COA-DEPENDENT)"/>
    <property type="match status" value="1"/>
</dbReference>
<evidence type="ECO:0000313" key="10">
    <source>
        <dbReference type="EMBL" id="GAK30528.1"/>
    </source>
</evidence>
<evidence type="ECO:0000256" key="7">
    <source>
        <dbReference type="ARBA" id="ARBA00023284"/>
    </source>
</evidence>
<dbReference type="SUPFAM" id="SSF55424">
    <property type="entry name" value="FAD/NAD-linked reductases, dimerisation (C-terminal) domain"/>
    <property type="match status" value="1"/>
</dbReference>
<dbReference type="Pfam" id="PF07992">
    <property type="entry name" value="Pyr_redox_2"/>
    <property type="match status" value="1"/>
</dbReference>
<dbReference type="SUPFAM" id="SSF51905">
    <property type="entry name" value="FAD/NAD(P)-binding domain"/>
    <property type="match status" value="1"/>
</dbReference>
<keyword evidence="11" id="KW-1185">Reference proteome</keyword>
<evidence type="ECO:0000256" key="2">
    <source>
        <dbReference type="ARBA" id="ARBA00009130"/>
    </source>
</evidence>
<comment type="similarity">
    <text evidence="2">Belongs to the class-III pyridine nucleotide-disulfide oxidoreductase family.</text>
</comment>
<evidence type="ECO:0000259" key="9">
    <source>
        <dbReference type="Pfam" id="PF07992"/>
    </source>
</evidence>
<evidence type="ECO:0000313" key="11">
    <source>
        <dbReference type="Proteomes" id="UP000030643"/>
    </source>
</evidence>
<accession>A0A069CTF3</accession>